<proteinExistence type="predicted"/>
<dbReference type="OrthoDB" id="7058050at2"/>
<dbReference type="EMBL" id="CP001347">
    <property type="protein sequence ID" value="ACL47918.1"/>
    <property type="molecule type" value="Genomic_DNA"/>
</dbReference>
<keyword evidence="1" id="KW-0614">Plasmid</keyword>
<dbReference type="KEGG" id="cyn:Cyan7425_5295"/>
<protein>
    <submittedName>
        <fullName evidence="1">Uncharacterized protein</fullName>
    </submittedName>
</protein>
<dbReference type="AlphaFoldDB" id="B8HZS0"/>
<geneLocation type="plasmid" evidence="1">
    <name>pP742503</name>
</geneLocation>
<gene>
    <name evidence="1" type="ordered locus">Cyan7425_5295</name>
</gene>
<evidence type="ECO:0000313" key="1">
    <source>
        <dbReference type="EMBL" id="ACL47918.1"/>
    </source>
</evidence>
<reference evidence="1" key="1">
    <citation type="submission" date="2009-01" db="EMBL/GenBank/DDBJ databases">
        <title>Complete sequence of plasmid3 Cyanothece sp. PCC 7425.</title>
        <authorList>
            <consortium name="US DOE Joint Genome Institute"/>
            <person name="Lucas S."/>
            <person name="Copeland A."/>
            <person name="Lapidus A."/>
            <person name="Glavina del Rio T."/>
            <person name="Dalin E."/>
            <person name="Tice H."/>
            <person name="Bruce D."/>
            <person name="Goodwin L."/>
            <person name="Pitluck S."/>
            <person name="Sims D."/>
            <person name="Meineke L."/>
            <person name="Brettin T."/>
            <person name="Detter J.C."/>
            <person name="Han C."/>
            <person name="Larimer F."/>
            <person name="Land M."/>
            <person name="Hauser L."/>
            <person name="Kyrpides N."/>
            <person name="Ovchinnikova G."/>
            <person name="Liberton M."/>
            <person name="Stoeckel J."/>
            <person name="Banerjee A."/>
            <person name="Singh A."/>
            <person name="Page L."/>
            <person name="Sato H."/>
            <person name="Zhao L."/>
            <person name="Sherman L."/>
            <person name="Pakrasi H."/>
            <person name="Richardson P."/>
        </authorList>
    </citation>
    <scope>NUCLEOTIDE SEQUENCE</scope>
    <source>
        <strain evidence="1">PCC 7425</strain>
        <plasmid evidence="1">pP742503</plasmid>
    </source>
</reference>
<dbReference type="HOGENOM" id="CLU_1077147_0_0_3"/>
<accession>B8HZS0</accession>
<organism evidence="1">
    <name type="scientific">Cyanothece sp. (strain PCC 7425 / ATCC 29141)</name>
    <dbReference type="NCBI Taxonomy" id="395961"/>
    <lineage>
        <taxon>Bacteria</taxon>
        <taxon>Bacillati</taxon>
        <taxon>Cyanobacteriota</taxon>
        <taxon>Cyanophyceae</taxon>
        <taxon>Gomontiellales</taxon>
        <taxon>Cyanothecaceae</taxon>
        <taxon>Cyanothece</taxon>
    </lineage>
</organism>
<name>B8HZS0_CYAP4</name>
<sequence>MNSSIWLAGSLSSHRRSRILQSAVDAQSTAQIPEVGTCLLFGTDFQEGEETSQQDWYTWTQKPGRALLLIPPFKSGSCSIPSSWQISRRSTPPAHQNLPLATTLASEVQYELQGQLQVATQLGGLWDDQSICTAYYRKHPHAGIFAITCLPLWSLSVLDHAAELQSWLDELYLLAGSPVEDSSLTKAEEIELQPEHYTVLLHLVSGPFANESTALAALHHSSIFAVDTDRAKACLQDAQQHGLVIGGQLTELGRDILERSPYSTYINSLEALKR</sequence>